<accession>A0A9K3D5K1</accession>
<dbReference type="Proteomes" id="UP000265618">
    <property type="component" value="Unassembled WGS sequence"/>
</dbReference>
<sequence length="103" mass="11241">MSDWNALFITEAQFIAHCDAANFYNSNGLYPNCASASTKDASSYLSSSAINYIVSLRAKTETEDFATSTPTYDPVTIVDNNRDSPALLKVWPPSPLAVPDYLP</sequence>
<organism evidence="1 2">
    <name type="scientific">Kipferlia bialata</name>
    <dbReference type="NCBI Taxonomy" id="797122"/>
    <lineage>
        <taxon>Eukaryota</taxon>
        <taxon>Metamonada</taxon>
        <taxon>Carpediemonas-like organisms</taxon>
        <taxon>Kipferlia</taxon>
    </lineage>
</organism>
<evidence type="ECO:0000313" key="2">
    <source>
        <dbReference type="Proteomes" id="UP000265618"/>
    </source>
</evidence>
<proteinExistence type="predicted"/>
<keyword evidence="2" id="KW-1185">Reference proteome</keyword>
<protein>
    <submittedName>
        <fullName evidence="1">Uncharacterized protein</fullName>
    </submittedName>
</protein>
<gene>
    <name evidence="1" type="ORF">KIPB_011085</name>
</gene>
<comment type="caution">
    <text evidence="1">The sequence shown here is derived from an EMBL/GenBank/DDBJ whole genome shotgun (WGS) entry which is preliminary data.</text>
</comment>
<dbReference type="AlphaFoldDB" id="A0A9K3D5K1"/>
<evidence type="ECO:0000313" key="1">
    <source>
        <dbReference type="EMBL" id="GIQ88760.1"/>
    </source>
</evidence>
<dbReference type="EMBL" id="BDIP01004360">
    <property type="protein sequence ID" value="GIQ88760.1"/>
    <property type="molecule type" value="Genomic_DNA"/>
</dbReference>
<name>A0A9K3D5K1_9EUKA</name>
<reference evidence="1 2" key="1">
    <citation type="journal article" date="2018" name="PLoS ONE">
        <title>The draft genome of Kipferlia bialata reveals reductive genome evolution in fornicate parasites.</title>
        <authorList>
            <person name="Tanifuji G."/>
            <person name="Takabayashi S."/>
            <person name="Kume K."/>
            <person name="Takagi M."/>
            <person name="Nakayama T."/>
            <person name="Kamikawa R."/>
            <person name="Inagaki Y."/>
            <person name="Hashimoto T."/>
        </authorList>
    </citation>
    <scope>NUCLEOTIDE SEQUENCE [LARGE SCALE GENOMIC DNA]</scope>
    <source>
        <strain evidence="1">NY0173</strain>
    </source>
</reference>